<evidence type="ECO:0000313" key="3">
    <source>
        <dbReference type="Proteomes" id="UP000177169"/>
    </source>
</evidence>
<dbReference type="EMBL" id="MGGR01000019">
    <property type="protein sequence ID" value="OGM33333.1"/>
    <property type="molecule type" value="Genomic_DNA"/>
</dbReference>
<feature type="transmembrane region" description="Helical" evidence="1">
    <location>
        <begin position="12"/>
        <end position="34"/>
    </location>
</feature>
<dbReference type="STRING" id="1802505.A3D01_00380"/>
<proteinExistence type="predicted"/>
<organism evidence="2 3">
    <name type="scientific">Candidatus Woesebacteria bacterium RIFCSPHIGHO2_02_FULL_39_13</name>
    <dbReference type="NCBI Taxonomy" id="1802505"/>
    <lineage>
        <taxon>Bacteria</taxon>
        <taxon>Candidatus Woeseibacteriota</taxon>
    </lineage>
</organism>
<keyword evidence="1" id="KW-0472">Membrane</keyword>
<gene>
    <name evidence="2" type="ORF">A3D01_00380</name>
</gene>
<comment type="caution">
    <text evidence="2">The sequence shown here is derived from an EMBL/GenBank/DDBJ whole genome shotgun (WGS) entry which is preliminary data.</text>
</comment>
<dbReference type="Pfam" id="PF14221">
    <property type="entry name" value="DUF4330"/>
    <property type="match status" value="1"/>
</dbReference>
<sequence>MKILKKILKNFTWFDYSVFAVVLIVMLVSFLFFYRKSEFINIRVKVSDQHVLYAWNDPQNWYANRFNKGDVEKDSLGRVISQIIGVETFNIDSDRKAVYLDLRVKTNYDSRTKLYSAKGKSLVFGVPLRFNFSGIVFDAVVTEFPESKYQENLVTTNKIITVIVRGAEDFMRPVEPKVIESLKKGDRIVDSNSNVLAEIIDIKITPAERVVRTDRGELLLRLDPVYKDALITIKVRTKIFNEEAYIFDDSPLRLGEELSLSFNKVFVESTVVGIND</sequence>
<keyword evidence="1" id="KW-0812">Transmembrane</keyword>
<dbReference type="AlphaFoldDB" id="A0A1F7Z163"/>
<reference evidence="2 3" key="1">
    <citation type="journal article" date="2016" name="Nat. Commun.">
        <title>Thousands of microbial genomes shed light on interconnected biogeochemical processes in an aquifer system.</title>
        <authorList>
            <person name="Anantharaman K."/>
            <person name="Brown C.T."/>
            <person name="Hug L.A."/>
            <person name="Sharon I."/>
            <person name="Castelle C.J."/>
            <person name="Probst A.J."/>
            <person name="Thomas B.C."/>
            <person name="Singh A."/>
            <person name="Wilkins M.J."/>
            <person name="Karaoz U."/>
            <person name="Brodie E.L."/>
            <person name="Williams K.H."/>
            <person name="Hubbard S.S."/>
            <person name="Banfield J.F."/>
        </authorList>
    </citation>
    <scope>NUCLEOTIDE SEQUENCE [LARGE SCALE GENOMIC DNA]</scope>
</reference>
<accession>A0A1F7Z163</accession>
<dbReference type="Proteomes" id="UP000177169">
    <property type="component" value="Unassembled WGS sequence"/>
</dbReference>
<name>A0A1F7Z163_9BACT</name>
<evidence type="ECO:0000313" key="2">
    <source>
        <dbReference type="EMBL" id="OGM33333.1"/>
    </source>
</evidence>
<keyword evidence="1" id="KW-1133">Transmembrane helix</keyword>
<protein>
    <submittedName>
        <fullName evidence="2">Uncharacterized protein</fullName>
    </submittedName>
</protein>
<dbReference type="InterPro" id="IPR025480">
    <property type="entry name" value="DUF4330"/>
</dbReference>
<evidence type="ECO:0000256" key="1">
    <source>
        <dbReference type="SAM" id="Phobius"/>
    </source>
</evidence>